<dbReference type="AlphaFoldDB" id="A0A7V5PPJ0"/>
<organism evidence="2">
    <name type="scientific">Caldithrix abyssi</name>
    <dbReference type="NCBI Taxonomy" id="187145"/>
    <lineage>
        <taxon>Bacteria</taxon>
        <taxon>Pseudomonadati</taxon>
        <taxon>Calditrichota</taxon>
        <taxon>Calditrichia</taxon>
        <taxon>Calditrichales</taxon>
        <taxon>Calditrichaceae</taxon>
        <taxon>Caldithrix</taxon>
    </lineage>
</organism>
<dbReference type="Proteomes" id="UP000886124">
    <property type="component" value="Unassembled WGS sequence"/>
</dbReference>
<comment type="caution">
    <text evidence="2">The sequence shown here is derived from an EMBL/GenBank/DDBJ whole genome shotgun (WGS) entry which is preliminary data.</text>
</comment>
<feature type="domain" description="Transglutaminase-like" evidence="1">
    <location>
        <begin position="179"/>
        <end position="244"/>
    </location>
</feature>
<dbReference type="InterPro" id="IPR002931">
    <property type="entry name" value="Transglutaminase-like"/>
</dbReference>
<feature type="non-terminal residue" evidence="2">
    <location>
        <position position="1"/>
    </location>
</feature>
<dbReference type="SUPFAM" id="SSF54001">
    <property type="entry name" value="Cysteine proteinases"/>
    <property type="match status" value="1"/>
</dbReference>
<dbReference type="Pfam" id="PF01841">
    <property type="entry name" value="Transglut_core"/>
    <property type="match status" value="1"/>
</dbReference>
<accession>A0A7V5PPJ0</accession>
<protein>
    <submittedName>
        <fullName evidence="2">Transglutaminase domain-containing protein</fullName>
    </submittedName>
</protein>
<dbReference type="Gene3D" id="3.10.620.30">
    <property type="match status" value="1"/>
</dbReference>
<proteinExistence type="predicted"/>
<sequence length="307" mass="35635">IVRKDDQLFVLYEQRKATVTLTHEVTGYGSGRITSLQTFIAIPDDLPQQKILSVRFNPEKKEIRRDRWDQPVALFQYENIPANQTVRDQMIVKAEIFAIRYFIFPDETGRLEDIPKDIREKYTADGSKYDITNPYIRELAKKIVGNEQNPYWMARRIFDYVRQHLEYKLEGGWNTAPVVLQRGTGSCSEYTFSFIALARAAGLPARYVGAIVVRGDDASMDDVFHRWPEVYLPNYGWIPIDPQGGDKPSPRDQAMNIGHLSNRFLITTHGGGDSEYLGWYYDYNERYECDPKVKVNIETFAEWEPIK</sequence>
<dbReference type="SMART" id="SM00460">
    <property type="entry name" value="TGc"/>
    <property type="match status" value="1"/>
</dbReference>
<dbReference type="InterPro" id="IPR038765">
    <property type="entry name" value="Papain-like_cys_pep_sf"/>
</dbReference>
<dbReference type="PANTHER" id="PTHR33490">
    <property type="entry name" value="BLR5614 PROTEIN-RELATED"/>
    <property type="match status" value="1"/>
</dbReference>
<dbReference type="EMBL" id="DROD01000354">
    <property type="protein sequence ID" value="HHJ52562.1"/>
    <property type="molecule type" value="Genomic_DNA"/>
</dbReference>
<reference evidence="2" key="1">
    <citation type="journal article" date="2020" name="mSystems">
        <title>Genome- and Community-Level Interaction Insights into Carbon Utilization and Element Cycling Functions of Hydrothermarchaeota in Hydrothermal Sediment.</title>
        <authorList>
            <person name="Zhou Z."/>
            <person name="Liu Y."/>
            <person name="Xu W."/>
            <person name="Pan J."/>
            <person name="Luo Z.H."/>
            <person name="Li M."/>
        </authorList>
    </citation>
    <scope>NUCLEOTIDE SEQUENCE [LARGE SCALE GENOMIC DNA]</scope>
    <source>
        <strain evidence="2">HyVt-527</strain>
    </source>
</reference>
<evidence type="ECO:0000313" key="2">
    <source>
        <dbReference type="EMBL" id="HHJ52562.1"/>
    </source>
</evidence>
<name>A0A7V5PPJ0_CALAY</name>
<gene>
    <name evidence="2" type="ORF">ENJ89_05165</name>
</gene>
<evidence type="ECO:0000259" key="1">
    <source>
        <dbReference type="SMART" id="SM00460"/>
    </source>
</evidence>